<dbReference type="GO" id="GO:0016791">
    <property type="term" value="F:phosphatase activity"/>
    <property type="evidence" value="ECO:0007669"/>
    <property type="project" value="TreeGrafter"/>
</dbReference>
<keyword evidence="7" id="KW-1185">Reference proteome</keyword>
<dbReference type="RefSeq" id="WP_173072984.1">
    <property type="nucleotide sequence ID" value="NZ_CP041345.1"/>
</dbReference>
<keyword evidence="1" id="KW-0378">Hydrolase</keyword>
<feature type="coiled-coil region" evidence="3">
    <location>
        <begin position="223"/>
        <end position="287"/>
    </location>
</feature>
<feature type="transmembrane region" description="Helical" evidence="4">
    <location>
        <begin position="295"/>
        <end position="315"/>
    </location>
</feature>
<dbReference type="Gene3D" id="3.60.40.10">
    <property type="entry name" value="PPM-type phosphatase domain"/>
    <property type="match status" value="1"/>
</dbReference>
<name>A0A7D3XLF5_9BACT</name>
<feature type="domain" description="PPM-type phosphatase" evidence="5">
    <location>
        <begin position="427"/>
        <end position="622"/>
    </location>
</feature>
<dbReference type="SMART" id="SM00028">
    <property type="entry name" value="TPR"/>
    <property type="match status" value="3"/>
</dbReference>
<proteinExistence type="predicted"/>
<evidence type="ECO:0000256" key="1">
    <source>
        <dbReference type="ARBA" id="ARBA00022801"/>
    </source>
</evidence>
<dbReference type="Proteomes" id="UP000500961">
    <property type="component" value="Chromosome"/>
</dbReference>
<dbReference type="Pfam" id="PF13424">
    <property type="entry name" value="TPR_12"/>
    <property type="match status" value="2"/>
</dbReference>
<dbReference type="PANTHER" id="PTHR43156:SF9">
    <property type="entry name" value="HAMP DOMAIN-CONTAINING PROTEIN"/>
    <property type="match status" value="1"/>
</dbReference>
<gene>
    <name evidence="6" type="ORF">FHG85_03335</name>
</gene>
<organism evidence="6 7">
    <name type="scientific">Tenuifilum thalassicum</name>
    <dbReference type="NCBI Taxonomy" id="2590900"/>
    <lineage>
        <taxon>Bacteria</taxon>
        <taxon>Pseudomonadati</taxon>
        <taxon>Bacteroidota</taxon>
        <taxon>Bacteroidia</taxon>
        <taxon>Bacteroidales</taxon>
        <taxon>Tenuifilaceae</taxon>
        <taxon>Tenuifilum</taxon>
    </lineage>
</organism>
<sequence>MIKIVSRFILLISFLFCFSVAFPQTISPTLKQKLESSLDQAKKLESNGNLNGALSIYNKTATSYWVNGNLSKASKVYLQAASVAERLNNKNALKVIYTNLGMIFVDLEQYTDANAYFQKCLKINRAQKKKSEIASTLINIASTYKELGKYQEALSYCTEANTLAIEENNAKLLKNSYSLLAEIYEALGDSKKSAECFSLYSAFSRKIQREEMLKKDAQAKKIVEQAKGELQSIKTQKELTEKELNQKQQVLETVKDSLQKVERITKQQQLEIDLLNKENALREERIKNQILIRNIFIVIIAATLGMLGLITHYYVQKKRSNEELAKQKAIVEAKSLELLEALKKIEKQNKDITSSINYAQRIQQALLPTYDQLVSCISDSFIMFRPRETVSGDFFWFNSYGGQNVAKGPHPSNMIVLNGVDPDEFGFLIAAVDCTGHGVPGAFMSMIGLNLLDVIVRSGTIQPDLILNELHRQVRHLLKQENNDSRDGMDMALIRIKGDGKTIEFAGAKNPVVYITNDECFTIKGDPVPVGGLQKEAERKFTLKTFTIDSPTCVYLFSDGYIDQFGGPEGLKFTSKRFKELLVKIHQKPMVMQQEELETVFDDWKSQSFGQIDDVLVVGLRLNATPFKPEPLFVNS</sequence>
<evidence type="ECO:0000256" key="4">
    <source>
        <dbReference type="SAM" id="Phobius"/>
    </source>
</evidence>
<feature type="repeat" description="TPR" evidence="2">
    <location>
        <begin position="94"/>
        <end position="127"/>
    </location>
</feature>
<dbReference type="KEGG" id="ttz:FHG85_03335"/>
<keyword evidence="4" id="KW-0472">Membrane</keyword>
<dbReference type="AlphaFoldDB" id="A0A7D3XLF5"/>
<keyword evidence="4" id="KW-0812">Transmembrane</keyword>
<dbReference type="InterPro" id="IPR036457">
    <property type="entry name" value="PPM-type-like_dom_sf"/>
</dbReference>
<dbReference type="Gene3D" id="1.25.40.10">
    <property type="entry name" value="Tetratricopeptide repeat domain"/>
    <property type="match status" value="1"/>
</dbReference>
<dbReference type="Pfam" id="PF07228">
    <property type="entry name" value="SpoIIE"/>
    <property type="match status" value="1"/>
</dbReference>
<dbReference type="SUPFAM" id="SSF48452">
    <property type="entry name" value="TPR-like"/>
    <property type="match status" value="1"/>
</dbReference>
<keyword evidence="3" id="KW-0175">Coiled coil</keyword>
<protein>
    <submittedName>
        <fullName evidence="6">Tetratricopeptide repeat protein</fullName>
    </submittedName>
</protein>
<dbReference type="EMBL" id="CP041345">
    <property type="protein sequence ID" value="QKG79336.1"/>
    <property type="molecule type" value="Genomic_DNA"/>
</dbReference>
<reference evidence="6 7" key="1">
    <citation type="submission" date="2019-07" db="EMBL/GenBank/DDBJ databases">
        <title>Thalassofilum flectens gen. nov., sp. nov., a novel moderate thermophilic anaerobe from a shallow sea hot spring in Kunashir Island (Russia), representing a new family in the order Bacteroidales, and proposal of Thalassofilacea fam. nov.</title>
        <authorList>
            <person name="Kochetkova T.V."/>
            <person name="Podosokorskaya O.A."/>
            <person name="Novikov A."/>
            <person name="Elcheninov A.G."/>
            <person name="Toshchakov S.V."/>
            <person name="Kublanov I.V."/>
        </authorList>
    </citation>
    <scope>NUCLEOTIDE SEQUENCE [LARGE SCALE GENOMIC DNA]</scope>
    <source>
        <strain evidence="6 7">38-H</strain>
    </source>
</reference>
<dbReference type="InterPro" id="IPR011990">
    <property type="entry name" value="TPR-like_helical_dom_sf"/>
</dbReference>
<dbReference type="InterPro" id="IPR001932">
    <property type="entry name" value="PPM-type_phosphatase-like_dom"/>
</dbReference>
<evidence type="ECO:0000259" key="5">
    <source>
        <dbReference type="Pfam" id="PF07228"/>
    </source>
</evidence>
<evidence type="ECO:0000313" key="6">
    <source>
        <dbReference type="EMBL" id="QKG79336.1"/>
    </source>
</evidence>
<evidence type="ECO:0000313" key="7">
    <source>
        <dbReference type="Proteomes" id="UP000500961"/>
    </source>
</evidence>
<dbReference type="InterPro" id="IPR019734">
    <property type="entry name" value="TPR_rpt"/>
</dbReference>
<evidence type="ECO:0000256" key="2">
    <source>
        <dbReference type="PROSITE-ProRule" id="PRU00339"/>
    </source>
</evidence>
<dbReference type="PROSITE" id="PS50005">
    <property type="entry name" value="TPR"/>
    <property type="match status" value="1"/>
</dbReference>
<accession>A0A7D3XLF5</accession>
<keyword evidence="2" id="KW-0802">TPR repeat</keyword>
<dbReference type="InterPro" id="IPR052016">
    <property type="entry name" value="Bact_Sigma-Reg"/>
</dbReference>
<dbReference type="PANTHER" id="PTHR43156">
    <property type="entry name" value="STAGE II SPORULATION PROTEIN E-RELATED"/>
    <property type="match status" value="1"/>
</dbReference>
<evidence type="ECO:0000256" key="3">
    <source>
        <dbReference type="SAM" id="Coils"/>
    </source>
</evidence>
<keyword evidence="4" id="KW-1133">Transmembrane helix</keyword>